<protein>
    <recommendedName>
        <fullName evidence="4">CopG family transcriptional regulator</fullName>
    </recommendedName>
</protein>
<organism evidence="2 3">
    <name type="scientific">Haloferax gibbonsii (strain ATCC 33959 / DSM 4427 / JCM 8863 / NBRC 102184 / NCIMB 2188 / Ma 2.38)</name>
    <dbReference type="NCBI Taxonomy" id="1227459"/>
    <lineage>
        <taxon>Archaea</taxon>
        <taxon>Methanobacteriati</taxon>
        <taxon>Methanobacteriota</taxon>
        <taxon>Stenosarchaea group</taxon>
        <taxon>Halobacteria</taxon>
        <taxon>Halobacteriales</taxon>
        <taxon>Haloferacaceae</taxon>
        <taxon>Haloferax</taxon>
    </lineage>
</organism>
<comment type="caution">
    <text evidence="2">The sequence shown here is derived from an EMBL/GenBank/DDBJ whole genome shotgun (WGS) entry which is preliminary data.</text>
</comment>
<evidence type="ECO:0008006" key="4">
    <source>
        <dbReference type="Google" id="ProtNLM"/>
    </source>
</evidence>
<keyword evidence="1" id="KW-0175">Coiled coil</keyword>
<proteinExistence type="predicted"/>
<name>M0H6M8_HALGM</name>
<keyword evidence="3" id="KW-1185">Reference proteome</keyword>
<feature type="coiled-coil region" evidence="1">
    <location>
        <begin position="50"/>
        <end position="77"/>
    </location>
</feature>
<dbReference type="EMBL" id="AOLJ01000017">
    <property type="protein sequence ID" value="ELZ80171.1"/>
    <property type="molecule type" value="Genomic_DNA"/>
</dbReference>
<dbReference type="PATRIC" id="fig|1227459.3.peg.2190"/>
<accession>M0H6M8</accession>
<evidence type="ECO:0000313" key="2">
    <source>
        <dbReference type="EMBL" id="ELZ80171.1"/>
    </source>
</evidence>
<sequence>MDRVVVYCPKTDIEQWDEEVEENGVRSRSTYLYELIQEARAYRNEGFLSHHQAENRIEELEAEVQKLHRELKENNSHRGKSSRLDDVEFLQQFLKPEYQPLEELLKRVVASGAVDRQLRRPIENQLYYLAEQNIAEYERGHGWRLTQKGGEN</sequence>
<gene>
    <name evidence="2" type="ORF">C454_11186</name>
</gene>
<evidence type="ECO:0000313" key="3">
    <source>
        <dbReference type="Proteomes" id="UP000011571"/>
    </source>
</evidence>
<evidence type="ECO:0000256" key="1">
    <source>
        <dbReference type="SAM" id="Coils"/>
    </source>
</evidence>
<reference evidence="2 3" key="1">
    <citation type="journal article" date="2014" name="PLoS Genet.">
        <title>Phylogenetically driven sequencing of extremely halophilic archaea reveals strategies for static and dynamic osmo-response.</title>
        <authorList>
            <person name="Becker E.A."/>
            <person name="Seitzer P.M."/>
            <person name="Tritt A."/>
            <person name="Larsen D."/>
            <person name="Krusor M."/>
            <person name="Yao A.I."/>
            <person name="Wu D."/>
            <person name="Madern D."/>
            <person name="Eisen J.A."/>
            <person name="Darling A.E."/>
            <person name="Facciotti M.T."/>
        </authorList>
    </citation>
    <scope>NUCLEOTIDE SEQUENCE [LARGE SCALE GENOMIC DNA]</scope>
    <source>
        <strain evidence="3">ATCC 33959 / DSM 4427 / JCM 8863 / NBRC 102184 / NCIMB 2188 / Ma 2.38</strain>
    </source>
</reference>
<dbReference type="Proteomes" id="UP000011571">
    <property type="component" value="Unassembled WGS sequence"/>
</dbReference>
<dbReference type="AlphaFoldDB" id="M0H6M8"/>